<dbReference type="EMBL" id="LAFY01000010">
    <property type="protein sequence ID" value="KJY02582.1"/>
    <property type="molecule type" value="Genomic_DNA"/>
</dbReference>
<protein>
    <submittedName>
        <fullName evidence="1">Uncharacterized protein</fullName>
    </submittedName>
</protein>
<proteinExistence type="predicted"/>
<organism evidence="1 2">
    <name type="scientific">Zymoseptoria brevis</name>
    <dbReference type="NCBI Taxonomy" id="1047168"/>
    <lineage>
        <taxon>Eukaryota</taxon>
        <taxon>Fungi</taxon>
        <taxon>Dikarya</taxon>
        <taxon>Ascomycota</taxon>
        <taxon>Pezizomycotina</taxon>
        <taxon>Dothideomycetes</taxon>
        <taxon>Dothideomycetidae</taxon>
        <taxon>Mycosphaerellales</taxon>
        <taxon>Mycosphaerellaceae</taxon>
        <taxon>Zymoseptoria</taxon>
    </lineage>
</organism>
<evidence type="ECO:0000313" key="1">
    <source>
        <dbReference type="EMBL" id="KJY02582.1"/>
    </source>
</evidence>
<sequence length="115" mass="12488">MEGMGLGVIHSLCENQSPPPEEGDEAAQEGEEVYVGTISLNRGPPERLRIRLCQIWASAILPRYTRQGFAIEASRGGARVRGLGNWVSRRWWDFCGVGNVASNGVFLGSWDGGIG</sequence>
<gene>
    <name evidence="1" type="ORF">TI39_contig10g00001</name>
</gene>
<name>A0A0F4GYV8_9PEZI</name>
<evidence type="ECO:0000313" key="2">
    <source>
        <dbReference type="Proteomes" id="UP000033647"/>
    </source>
</evidence>
<dbReference type="AlphaFoldDB" id="A0A0F4GYV8"/>
<comment type="caution">
    <text evidence="1">The sequence shown here is derived from an EMBL/GenBank/DDBJ whole genome shotgun (WGS) entry which is preliminary data.</text>
</comment>
<reference evidence="1 2" key="1">
    <citation type="submission" date="2015-03" db="EMBL/GenBank/DDBJ databases">
        <title>RNA-seq based gene annotation and comparative genomics of four Zymoseptoria species reveal species-specific pathogenicity related genes and transposable element activity.</title>
        <authorList>
            <person name="Grandaubert J."/>
            <person name="Bhattacharyya A."/>
            <person name="Stukenbrock E.H."/>
        </authorList>
    </citation>
    <scope>NUCLEOTIDE SEQUENCE [LARGE SCALE GENOMIC DNA]</scope>
    <source>
        <strain evidence="1 2">Zb18110</strain>
    </source>
</reference>
<dbReference type="OrthoDB" id="630895at2759"/>
<dbReference type="Proteomes" id="UP000033647">
    <property type="component" value="Unassembled WGS sequence"/>
</dbReference>
<accession>A0A0F4GYV8</accession>
<keyword evidence="2" id="KW-1185">Reference proteome</keyword>